<reference evidence="1" key="1">
    <citation type="submission" date="2017-05" db="UniProtKB">
        <authorList>
            <consortium name="EnsemblMetazoa"/>
        </authorList>
    </citation>
    <scope>IDENTIFICATION</scope>
</reference>
<protein>
    <submittedName>
        <fullName evidence="1">Uncharacterized protein</fullName>
    </submittedName>
</protein>
<dbReference type="AlphaFoldDB" id="A0A1X7TEM1"/>
<accession>A0A1X7TEM1</accession>
<name>A0A1X7TEM1_AMPQE</name>
<dbReference type="EnsemblMetazoa" id="Aqu2.1.13061_001">
    <property type="protein sequence ID" value="Aqu2.1.13061_001"/>
    <property type="gene ID" value="Aqu2.1.13061"/>
</dbReference>
<organism evidence="1">
    <name type="scientific">Amphimedon queenslandica</name>
    <name type="common">Sponge</name>
    <dbReference type="NCBI Taxonomy" id="400682"/>
    <lineage>
        <taxon>Eukaryota</taxon>
        <taxon>Metazoa</taxon>
        <taxon>Porifera</taxon>
        <taxon>Demospongiae</taxon>
        <taxon>Heteroscleromorpha</taxon>
        <taxon>Haplosclerida</taxon>
        <taxon>Niphatidae</taxon>
        <taxon>Amphimedon</taxon>
    </lineage>
</organism>
<proteinExistence type="predicted"/>
<evidence type="ECO:0000313" key="1">
    <source>
        <dbReference type="EnsemblMetazoa" id="Aqu2.1.13061_001"/>
    </source>
</evidence>
<sequence>MREFQQKIDTLDEITLIEQFGEKCHVEECNEDSDSEYDYCMDVEKSDAVTLQDSISALSMTSISTSLTTPPTTSCVNVITPPTTSCVNVNTPTTASCVNITTPATTPPTTLCVYVTTPPTTSCVNVTTPATTPPTTL</sequence>
<dbReference type="InParanoid" id="A0A1X7TEM1"/>